<dbReference type="PANTHER" id="PTHR46481">
    <property type="entry name" value="ZINC FINGER BED DOMAIN-CONTAINING PROTEIN 4"/>
    <property type="match status" value="1"/>
</dbReference>
<evidence type="ECO:0000256" key="1">
    <source>
        <dbReference type="ARBA" id="ARBA00004123"/>
    </source>
</evidence>
<dbReference type="Proteomes" id="UP000236291">
    <property type="component" value="Unassembled WGS sequence"/>
</dbReference>
<dbReference type="STRING" id="57577.A0A2K3NP59"/>
<evidence type="ECO:0000256" key="5">
    <source>
        <dbReference type="ARBA" id="ARBA00023242"/>
    </source>
</evidence>
<comment type="subcellular location">
    <subcellularLocation>
        <location evidence="1">Nucleus</location>
    </subcellularLocation>
</comment>
<evidence type="ECO:0000256" key="4">
    <source>
        <dbReference type="ARBA" id="ARBA00022833"/>
    </source>
</evidence>
<protein>
    <submittedName>
        <fullName evidence="7">HAT family dimerization domain-containing protein</fullName>
    </submittedName>
</protein>
<dbReference type="InterPro" id="IPR052035">
    <property type="entry name" value="ZnF_BED_domain_contain"/>
</dbReference>
<keyword evidence="2" id="KW-0479">Metal-binding</keyword>
<reference evidence="7 8" key="1">
    <citation type="journal article" date="2014" name="Am. J. Bot.">
        <title>Genome assembly and annotation for red clover (Trifolium pratense; Fabaceae).</title>
        <authorList>
            <person name="Istvanek J."/>
            <person name="Jaros M."/>
            <person name="Krenek A."/>
            <person name="Repkova J."/>
        </authorList>
    </citation>
    <scope>NUCLEOTIDE SEQUENCE [LARGE SCALE GENOMIC DNA]</scope>
    <source>
        <strain evidence="8">cv. Tatra</strain>
        <tissue evidence="7">Young leaves</tissue>
    </source>
</reference>
<sequence>MDSQLLDDAVPPTAAATTHHGLPPSGYRRQSHVWMHFTEQVGTQMQAKYNHCPSKIKFKDGTSTMAAHVLGCKHNPDRVAKKRQKTSPTTIPAEGELCVVSSPHVKFDQVKCRLELVKMFVGAELPFRFVENEFFINFVKVLQPRFDIPSCTTLRRAIWSLYNPEFLSNHMPYGKDHC</sequence>
<gene>
    <name evidence="7" type="ORF">L195_g001239</name>
</gene>
<dbReference type="GO" id="GO:0005634">
    <property type="term" value="C:nucleus"/>
    <property type="evidence" value="ECO:0007669"/>
    <property type="project" value="UniProtKB-SubCell"/>
</dbReference>
<keyword evidence="3" id="KW-0863">Zinc-finger</keyword>
<keyword evidence="4" id="KW-0862">Zinc</keyword>
<proteinExistence type="predicted"/>
<organism evidence="7 8">
    <name type="scientific">Trifolium pratense</name>
    <name type="common">Red clover</name>
    <dbReference type="NCBI Taxonomy" id="57577"/>
    <lineage>
        <taxon>Eukaryota</taxon>
        <taxon>Viridiplantae</taxon>
        <taxon>Streptophyta</taxon>
        <taxon>Embryophyta</taxon>
        <taxon>Tracheophyta</taxon>
        <taxon>Spermatophyta</taxon>
        <taxon>Magnoliopsida</taxon>
        <taxon>eudicotyledons</taxon>
        <taxon>Gunneridae</taxon>
        <taxon>Pentapetalae</taxon>
        <taxon>rosids</taxon>
        <taxon>fabids</taxon>
        <taxon>Fabales</taxon>
        <taxon>Fabaceae</taxon>
        <taxon>Papilionoideae</taxon>
        <taxon>50 kb inversion clade</taxon>
        <taxon>NPAAA clade</taxon>
        <taxon>Hologalegina</taxon>
        <taxon>IRL clade</taxon>
        <taxon>Trifolieae</taxon>
        <taxon>Trifolium</taxon>
    </lineage>
</organism>
<reference evidence="7 8" key="2">
    <citation type="journal article" date="2017" name="Front. Plant Sci.">
        <title>Gene Classification and Mining of Molecular Markers Useful in Red Clover (Trifolium pratense) Breeding.</title>
        <authorList>
            <person name="Istvanek J."/>
            <person name="Dluhosova J."/>
            <person name="Dluhos P."/>
            <person name="Patkova L."/>
            <person name="Nedelnik J."/>
            <person name="Repkova J."/>
        </authorList>
    </citation>
    <scope>NUCLEOTIDE SEQUENCE [LARGE SCALE GENOMIC DNA]</scope>
    <source>
        <strain evidence="8">cv. Tatra</strain>
        <tissue evidence="7">Young leaves</tissue>
    </source>
</reference>
<dbReference type="AlphaFoldDB" id="A0A2K3NP59"/>
<dbReference type="PANTHER" id="PTHR46481:SF10">
    <property type="entry name" value="ZINC FINGER BED DOMAIN-CONTAINING PROTEIN 39"/>
    <property type="match status" value="1"/>
</dbReference>
<keyword evidence="5" id="KW-0539">Nucleus</keyword>
<evidence type="ECO:0000256" key="3">
    <source>
        <dbReference type="ARBA" id="ARBA00022771"/>
    </source>
</evidence>
<dbReference type="SUPFAM" id="SSF140996">
    <property type="entry name" value="Hermes dimerisation domain"/>
    <property type="match status" value="1"/>
</dbReference>
<name>A0A2K3NP59_TRIPR</name>
<evidence type="ECO:0000256" key="2">
    <source>
        <dbReference type="ARBA" id="ARBA00022723"/>
    </source>
</evidence>
<dbReference type="ExpressionAtlas" id="A0A2K3NP59">
    <property type="expression patterns" value="baseline"/>
</dbReference>
<comment type="caution">
    <text evidence="7">The sequence shown here is derived from an EMBL/GenBank/DDBJ whole genome shotgun (WGS) entry which is preliminary data.</text>
</comment>
<accession>A0A2K3NP59</accession>
<feature type="region of interest" description="Disordered" evidence="6">
    <location>
        <begin position="1"/>
        <end position="25"/>
    </location>
</feature>
<evidence type="ECO:0000256" key="6">
    <source>
        <dbReference type="SAM" id="MobiDB-lite"/>
    </source>
</evidence>
<evidence type="ECO:0000313" key="7">
    <source>
        <dbReference type="EMBL" id="PNY04810.1"/>
    </source>
</evidence>
<dbReference type="GO" id="GO:0008270">
    <property type="term" value="F:zinc ion binding"/>
    <property type="evidence" value="ECO:0007669"/>
    <property type="project" value="UniProtKB-KW"/>
</dbReference>
<evidence type="ECO:0000313" key="8">
    <source>
        <dbReference type="Proteomes" id="UP000236291"/>
    </source>
</evidence>
<dbReference type="EMBL" id="ASHM01000490">
    <property type="protein sequence ID" value="PNY04810.1"/>
    <property type="molecule type" value="Genomic_DNA"/>
</dbReference>